<feature type="binding site" evidence="1">
    <location>
        <position position="4"/>
    </location>
    <ligand>
        <name>Zn(2+)</name>
        <dbReference type="ChEBI" id="CHEBI:29105"/>
    </ligand>
</feature>
<dbReference type="GO" id="GO:0046872">
    <property type="term" value="F:metal ion binding"/>
    <property type="evidence" value="ECO:0007669"/>
    <property type="project" value="UniProtKB-KW"/>
</dbReference>
<dbReference type="InterPro" id="IPR052891">
    <property type="entry name" value="DNA-3mA_glycosylase"/>
</dbReference>
<feature type="binding site" evidence="1">
    <location>
        <position position="175"/>
    </location>
    <ligand>
        <name>Zn(2+)</name>
        <dbReference type="ChEBI" id="CHEBI:29105"/>
    </ligand>
</feature>
<dbReference type="InterPro" id="IPR005019">
    <property type="entry name" value="Adenine_glyco"/>
</dbReference>
<evidence type="ECO:0000256" key="1">
    <source>
        <dbReference type="PIRSR" id="PIRSR605019-1"/>
    </source>
</evidence>
<evidence type="ECO:0000313" key="2">
    <source>
        <dbReference type="EMBL" id="HJG37263.1"/>
    </source>
</evidence>
<evidence type="ECO:0000313" key="3">
    <source>
        <dbReference type="Proteomes" id="UP000753256"/>
    </source>
</evidence>
<dbReference type="AlphaFoldDB" id="A0A921LSP5"/>
<dbReference type="GO" id="GO:0008725">
    <property type="term" value="F:DNA-3-methyladenine glycosylase activity"/>
    <property type="evidence" value="ECO:0007669"/>
    <property type="project" value="InterPro"/>
</dbReference>
<gene>
    <name evidence="2" type="ORF">K8V70_05320</name>
</gene>
<dbReference type="InterPro" id="IPR011257">
    <property type="entry name" value="DNA_glycosylase"/>
</dbReference>
<dbReference type="Gene3D" id="1.10.340.30">
    <property type="entry name" value="Hypothetical protein, domain 2"/>
    <property type="match status" value="1"/>
</dbReference>
<dbReference type="EMBL" id="DYUZ01000022">
    <property type="protein sequence ID" value="HJG37263.1"/>
    <property type="molecule type" value="Genomic_DNA"/>
</dbReference>
<feature type="binding site" evidence="1">
    <location>
        <position position="17"/>
    </location>
    <ligand>
        <name>Zn(2+)</name>
        <dbReference type="ChEBI" id="CHEBI:29105"/>
    </ligand>
</feature>
<proteinExistence type="predicted"/>
<keyword evidence="1" id="KW-0479">Metal-binding</keyword>
<organism evidence="2 3">
    <name type="scientific">Enorma phocaeensis</name>
    <dbReference type="NCBI Taxonomy" id="1871019"/>
    <lineage>
        <taxon>Bacteria</taxon>
        <taxon>Bacillati</taxon>
        <taxon>Actinomycetota</taxon>
        <taxon>Coriobacteriia</taxon>
        <taxon>Coriobacteriales</taxon>
        <taxon>Coriobacteriaceae</taxon>
        <taxon>Enorma</taxon>
    </lineage>
</organism>
<protein>
    <submittedName>
        <fullName evidence="2">DNA-3-methyladenine glycosylase I</fullName>
    </submittedName>
</protein>
<feature type="binding site" evidence="1">
    <location>
        <position position="179"/>
    </location>
    <ligand>
        <name>Zn(2+)</name>
        <dbReference type="ChEBI" id="CHEBI:29105"/>
    </ligand>
</feature>
<sequence>MAYCDWDATSELNIRYHDEEWGTPLHDDRGQFEFLTLEVMQCGLNWNMMIQKREIFRACLDNFEFDRIATYDEGDIERILETPGMIRSRRKVEAIIGNARCFQRIREEFGTFDAYLWSYSGGKTILYNKHAQGYIPVSNGLSARIARDLKHRGFKFLGPTVIYSHLQACGIINDHSEDCPRYREINEAYPTVEKRRYLEKDIRYFGA</sequence>
<accession>A0A921LSP5</accession>
<dbReference type="Pfam" id="PF03352">
    <property type="entry name" value="Adenine_glyco"/>
    <property type="match status" value="1"/>
</dbReference>
<keyword evidence="1" id="KW-0862">Zinc</keyword>
<dbReference type="PANTHER" id="PTHR30037">
    <property type="entry name" value="DNA-3-METHYLADENINE GLYCOSYLASE 1"/>
    <property type="match status" value="1"/>
</dbReference>
<reference evidence="2" key="1">
    <citation type="journal article" date="2021" name="PeerJ">
        <title>Extensive microbial diversity within the chicken gut microbiome revealed by metagenomics and culture.</title>
        <authorList>
            <person name="Gilroy R."/>
            <person name="Ravi A."/>
            <person name="Getino M."/>
            <person name="Pursley I."/>
            <person name="Horton D.L."/>
            <person name="Alikhan N.F."/>
            <person name="Baker D."/>
            <person name="Gharbi K."/>
            <person name="Hall N."/>
            <person name="Watson M."/>
            <person name="Adriaenssens E.M."/>
            <person name="Foster-Nyarko E."/>
            <person name="Jarju S."/>
            <person name="Secka A."/>
            <person name="Antonio M."/>
            <person name="Oren A."/>
            <person name="Chaudhuri R.R."/>
            <person name="La Ragione R."/>
            <person name="Hildebrand F."/>
            <person name="Pallen M.J."/>
        </authorList>
    </citation>
    <scope>NUCLEOTIDE SEQUENCE</scope>
    <source>
        <strain evidence="2">ChiHjej13B12-9602</strain>
    </source>
</reference>
<dbReference type="PANTHER" id="PTHR30037:SF4">
    <property type="entry name" value="DNA-3-METHYLADENINE GLYCOSYLASE I"/>
    <property type="match status" value="1"/>
</dbReference>
<dbReference type="GO" id="GO:0006284">
    <property type="term" value="P:base-excision repair"/>
    <property type="evidence" value="ECO:0007669"/>
    <property type="project" value="InterPro"/>
</dbReference>
<dbReference type="SUPFAM" id="SSF48150">
    <property type="entry name" value="DNA-glycosylase"/>
    <property type="match status" value="1"/>
</dbReference>
<comment type="caution">
    <text evidence="2">The sequence shown here is derived from an EMBL/GenBank/DDBJ whole genome shotgun (WGS) entry which is preliminary data.</text>
</comment>
<dbReference type="Proteomes" id="UP000753256">
    <property type="component" value="Unassembled WGS sequence"/>
</dbReference>
<reference evidence="2" key="2">
    <citation type="submission" date="2021-09" db="EMBL/GenBank/DDBJ databases">
        <authorList>
            <person name="Gilroy R."/>
        </authorList>
    </citation>
    <scope>NUCLEOTIDE SEQUENCE</scope>
    <source>
        <strain evidence="2">ChiHjej13B12-9602</strain>
    </source>
</reference>
<dbReference type="RefSeq" id="WP_273189940.1">
    <property type="nucleotide sequence ID" value="NZ_DYUZ01000022.1"/>
</dbReference>
<name>A0A921LSP5_9ACTN</name>